<evidence type="ECO:0000259" key="3">
    <source>
        <dbReference type="Pfam" id="PF04183"/>
    </source>
</evidence>
<dbReference type="AlphaFoldDB" id="A0A9X4L6K6"/>
<dbReference type="GO" id="GO:0019290">
    <property type="term" value="P:siderophore biosynthetic process"/>
    <property type="evidence" value="ECO:0007669"/>
    <property type="project" value="InterPro"/>
</dbReference>
<dbReference type="Pfam" id="PF04183">
    <property type="entry name" value="IucA_IucC"/>
    <property type="match status" value="1"/>
</dbReference>
<accession>A0A9X4L6K6</accession>
<dbReference type="EMBL" id="JAMBPX010000001">
    <property type="protein sequence ID" value="MDG0858001.1"/>
    <property type="molecule type" value="Genomic_DNA"/>
</dbReference>
<gene>
    <name evidence="5" type="ORF">M4L21_01585</name>
</gene>
<dbReference type="Gene3D" id="1.10.510.40">
    <property type="match status" value="1"/>
</dbReference>
<dbReference type="PANTHER" id="PTHR34384">
    <property type="entry name" value="L-2,3-DIAMINOPROPANOATE--CITRATE LIGASE"/>
    <property type="match status" value="1"/>
</dbReference>
<evidence type="ECO:0000256" key="1">
    <source>
        <dbReference type="ARBA" id="ARBA00004924"/>
    </source>
</evidence>
<dbReference type="InterPro" id="IPR037455">
    <property type="entry name" value="LucA/IucC-like"/>
</dbReference>
<dbReference type="PANTHER" id="PTHR34384:SF5">
    <property type="entry name" value="L-2,3-DIAMINOPROPANOATE--CITRATE LIGASE"/>
    <property type="match status" value="1"/>
</dbReference>
<dbReference type="Pfam" id="PF06276">
    <property type="entry name" value="FhuF"/>
    <property type="match status" value="1"/>
</dbReference>
<dbReference type="InterPro" id="IPR007310">
    <property type="entry name" value="Aerobactin_biosyn_IucA/IucC_N"/>
</dbReference>
<feature type="domain" description="Aerobactin siderophore biosynthesis IucA/IucC-like C-terminal" evidence="4">
    <location>
        <begin position="390"/>
        <end position="546"/>
    </location>
</feature>
<evidence type="ECO:0000313" key="6">
    <source>
        <dbReference type="Proteomes" id="UP001152302"/>
    </source>
</evidence>
<protein>
    <submittedName>
        <fullName evidence="5">Siderophore biosynthesis protein SbnE</fullName>
    </submittedName>
</protein>
<comment type="pathway">
    <text evidence="1">Siderophore biosynthesis.</text>
</comment>
<reference evidence="5" key="1">
    <citation type="submission" date="2022-05" db="EMBL/GenBank/DDBJ databases">
        <title>Comparative genomics of Staphylococcus equorum isolates.</title>
        <authorList>
            <person name="Luelf R.H."/>
        </authorList>
    </citation>
    <scope>NUCLEOTIDE SEQUENCE</scope>
    <source>
        <strain evidence="5">TMW 2.2343</strain>
    </source>
</reference>
<organism evidence="5 6">
    <name type="scientific">Staphylococcus equorum</name>
    <dbReference type="NCBI Taxonomy" id="246432"/>
    <lineage>
        <taxon>Bacteria</taxon>
        <taxon>Bacillati</taxon>
        <taxon>Bacillota</taxon>
        <taxon>Bacilli</taxon>
        <taxon>Bacillales</taxon>
        <taxon>Staphylococcaceae</taxon>
        <taxon>Staphylococcus</taxon>
    </lineage>
</organism>
<proteinExistence type="inferred from homology"/>
<evidence type="ECO:0000313" key="5">
    <source>
        <dbReference type="EMBL" id="MDG0858001.1"/>
    </source>
</evidence>
<dbReference type="Gene3D" id="6.10.250.3370">
    <property type="match status" value="1"/>
</dbReference>
<dbReference type="GO" id="GO:0016881">
    <property type="term" value="F:acid-amino acid ligase activity"/>
    <property type="evidence" value="ECO:0007669"/>
    <property type="project" value="UniProtKB-ARBA"/>
</dbReference>
<comment type="caution">
    <text evidence="5">The sequence shown here is derived from an EMBL/GenBank/DDBJ whole genome shotgun (WGS) entry which is preliminary data.</text>
</comment>
<name>A0A9X4L6K6_9STAP</name>
<sequence length="575" mass="66039">MQSNQNIETAEHAAVERILNVYFREQNLYNAQPEQNMWHLILGPYKTLIGKFNYWSAMGHHSYHPVMCVQDNGTSSQLAPMEVIERLFEMLAQQTEDEDTSGLKVILQRIYQDINNSVKRTALYLTRAQQQQTEDDYIISEQSLYLGHPFHPTPKSSVGFSEEDLLNYAPECHAQFQLYYIQVDRSIMLERYVEGRATVVNELVLQLAQLDITDIEAGYTLLPMHPYQMTVLKDNAKFKQWMHDGLIKDIGVSGYDVYPTSSVRTVFSKKLNIYLKLPINVKITNFVRTNDYEQVERTIDAASVIASIKPDYETKHFKLMFEEGYRALKYTSEGGAFDLLANTAMIVREGIEDYHSEKQIHVLASLFETMPHEPDSKLGDIIAQSGLSDEEWLSAYLDITLYPMLELLSETGISLEAHVQNTLIEFTDGHPEVCYVRDLEGVCIAEDIAKRAQIVPNIVRSDSPVVYSNEAAWHRFKYYIIVNHLGHLVATMGKRVGSETTLWQTVRKKLLDWSQDTSTSTQMKVYIDDLYESPTFSAKANFMSKIKDCGDNPLYTNIPNPMFMEEEARQHDAQY</sequence>
<evidence type="ECO:0000256" key="2">
    <source>
        <dbReference type="ARBA" id="ARBA00007832"/>
    </source>
</evidence>
<evidence type="ECO:0000259" key="4">
    <source>
        <dbReference type="Pfam" id="PF06276"/>
    </source>
</evidence>
<dbReference type="Proteomes" id="UP001152302">
    <property type="component" value="Unassembled WGS sequence"/>
</dbReference>
<feature type="domain" description="Aerobactin siderophore biosynthesis IucA/IucC N-terminal" evidence="3">
    <location>
        <begin position="136"/>
        <end position="367"/>
    </location>
</feature>
<dbReference type="RefSeq" id="WP_277580269.1">
    <property type="nucleotide sequence ID" value="NZ_JAMBPV010000001.1"/>
</dbReference>
<comment type="similarity">
    <text evidence="2">Belongs to the IucA/IucC family.</text>
</comment>
<dbReference type="InterPro" id="IPR022770">
    <property type="entry name" value="IucA/IucC-like_C"/>
</dbReference>